<keyword evidence="3" id="KW-1185">Reference proteome</keyword>
<name>A0A448WDI6_9PLAT</name>
<reference evidence="2" key="1">
    <citation type="submission" date="2018-11" db="EMBL/GenBank/DDBJ databases">
        <authorList>
            <consortium name="Pathogen Informatics"/>
        </authorList>
    </citation>
    <scope>NUCLEOTIDE SEQUENCE</scope>
</reference>
<dbReference type="AlphaFoldDB" id="A0A448WDI6"/>
<dbReference type="EMBL" id="CAAALY010005602">
    <property type="protein sequence ID" value="VEL09158.1"/>
    <property type="molecule type" value="Genomic_DNA"/>
</dbReference>
<sequence>MNGRIARTPHTSCTRAESTPPEEAQPPLPDLEGHYCPSVEGRVALLPLFRVLRGVVTRWELHLVLVQLGIENVVRLIGKITPLSGFSVGNETARPYSSQ</sequence>
<dbReference type="Proteomes" id="UP000784294">
    <property type="component" value="Unassembled WGS sequence"/>
</dbReference>
<protein>
    <submittedName>
        <fullName evidence="2">Uncharacterized protein</fullName>
    </submittedName>
</protein>
<evidence type="ECO:0000313" key="3">
    <source>
        <dbReference type="Proteomes" id="UP000784294"/>
    </source>
</evidence>
<feature type="region of interest" description="Disordered" evidence="1">
    <location>
        <begin position="1"/>
        <end position="30"/>
    </location>
</feature>
<gene>
    <name evidence="2" type="ORF">PXEA_LOCUS2598</name>
</gene>
<organism evidence="2 3">
    <name type="scientific">Protopolystoma xenopodis</name>
    <dbReference type="NCBI Taxonomy" id="117903"/>
    <lineage>
        <taxon>Eukaryota</taxon>
        <taxon>Metazoa</taxon>
        <taxon>Spiralia</taxon>
        <taxon>Lophotrochozoa</taxon>
        <taxon>Platyhelminthes</taxon>
        <taxon>Monogenea</taxon>
        <taxon>Polyopisthocotylea</taxon>
        <taxon>Polystomatidea</taxon>
        <taxon>Polystomatidae</taxon>
        <taxon>Protopolystoma</taxon>
    </lineage>
</organism>
<proteinExistence type="predicted"/>
<evidence type="ECO:0000313" key="2">
    <source>
        <dbReference type="EMBL" id="VEL09158.1"/>
    </source>
</evidence>
<accession>A0A448WDI6</accession>
<comment type="caution">
    <text evidence="2">The sequence shown here is derived from an EMBL/GenBank/DDBJ whole genome shotgun (WGS) entry which is preliminary data.</text>
</comment>
<evidence type="ECO:0000256" key="1">
    <source>
        <dbReference type="SAM" id="MobiDB-lite"/>
    </source>
</evidence>